<keyword evidence="2" id="KW-0540">Nuclease</keyword>
<gene>
    <name evidence="2" type="ORF">HQ399_12670</name>
</gene>
<sequence length="286" mass="32821">MIKLKIPNYTYIQSIDVCQAGITGNPELLNNITNNKTQLSEGEVIYTASASTGELYNINPLIHNKEDDPAVIGTLKKSDLLSLYNNYFSKQNKPARSIYDSIMIAANERCPYCGGIGRPRNLDHYLPKSFYPQFSILPINLIPSCRDCNMDGKGSDYFKVKDEQVLQPYLDSKAFFENQWIFAKYIKSNDNSEPGMIDFFTNPPNEWTEENKNRVNNHFKQFDLRLRYSKEAAPRLITYLSQIKRLTDIGLNLITAKETILEPVIESAPFVNHWERVMCLALINEL</sequence>
<reference evidence="2 3" key="1">
    <citation type="journal article" date="2021" name="Front. Microbiol.">
        <title>Prevalence and Genetic Analysis of Chromosomal mcr-3/7 in Aeromonas From U.S. Animal-Derived Samples.</title>
        <authorList>
            <person name="Wang Y."/>
            <person name="Hou N."/>
            <person name="Rasooly R."/>
            <person name="Gu Y."/>
            <person name="He X."/>
        </authorList>
    </citation>
    <scope>NUCLEOTIDE SEQUENCE [LARGE SCALE GENOMIC DNA]</scope>
    <source>
        <strain evidence="2 3">4608</strain>
    </source>
</reference>
<feature type="domain" description="HNH nuclease" evidence="1">
    <location>
        <begin position="97"/>
        <end position="150"/>
    </location>
</feature>
<dbReference type="EMBL" id="CP053881">
    <property type="protein sequence ID" value="QWL63042.1"/>
    <property type="molecule type" value="Genomic_DNA"/>
</dbReference>
<evidence type="ECO:0000313" key="3">
    <source>
        <dbReference type="Proteomes" id="UP000679312"/>
    </source>
</evidence>
<accession>A0ABD7EP64</accession>
<dbReference type="GO" id="GO:0004519">
    <property type="term" value="F:endonuclease activity"/>
    <property type="evidence" value="ECO:0007669"/>
    <property type="project" value="UniProtKB-KW"/>
</dbReference>
<protein>
    <submittedName>
        <fullName evidence="2">HNH endonuclease</fullName>
    </submittedName>
</protein>
<dbReference type="Proteomes" id="UP000679312">
    <property type="component" value="Chromosome"/>
</dbReference>
<keyword evidence="2" id="KW-0255">Endonuclease</keyword>
<dbReference type="Gene3D" id="1.10.30.50">
    <property type="match status" value="1"/>
</dbReference>
<keyword evidence="2" id="KW-0378">Hydrolase</keyword>
<organism evidence="2 3">
    <name type="scientific">Aeromonas jandaei</name>
    <dbReference type="NCBI Taxonomy" id="650"/>
    <lineage>
        <taxon>Bacteria</taxon>
        <taxon>Pseudomonadati</taxon>
        <taxon>Pseudomonadota</taxon>
        <taxon>Gammaproteobacteria</taxon>
        <taxon>Aeromonadales</taxon>
        <taxon>Aeromonadaceae</taxon>
        <taxon>Aeromonas</taxon>
    </lineage>
</organism>
<dbReference type="CDD" id="cd00085">
    <property type="entry name" value="HNHc"/>
    <property type="match status" value="1"/>
</dbReference>
<dbReference type="RefSeq" id="WP_215801354.1">
    <property type="nucleotide sequence ID" value="NZ_CP053881.1"/>
</dbReference>
<dbReference type="InterPro" id="IPR003615">
    <property type="entry name" value="HNH_nuc"/>
</dbReference>
<evidence type="ECO:0000259" key="1">
    <source>
        <dbReference type="SMART" id="SM00507"/>
    </source>
</evidence>
<evidence type="ECO:0000313" key="2">
    <source>
        <dbReference type="EMBL" id="QWL63042.1"/>
    </source>
</evidence>
<dbReference type="SMART" id="SM00507">
    <property type="entry name" value="HNHc"/>
    <property type="match status" value="1"/>
</dbReference>
<dbReference type="AlphaFoldDB" id="A0ABD7EP64"/>
<name>A0ABD7EP64_AERJA</name>
<proteinExistence type="predicted"/>